<dbReference type="EMBL" id="JAGKQM010000001">
    <property type="protein sequence ID" value="KAH0943723.1"/>
    <property type="molecule type" value="Genomic_DNA"/>
</dbReference>
<protein>
    <submittedName>
        <fullName evidence="3">Uncharacterized protein</fullName>
    </submittedName>
</protein>
<evidence type="ECO:0000256" key="2">
    <source>
        <dbReference type="SAM" id="MobiDB-lite"/>
    </source>
</evidence>
<proteinExistence type="inferred from homology"/>
<feature type="region of interest" description="Disordered" evidence="2">
    <location>
        <begin position="13"/>
        <end position="69"/>
    </location>
</feature>
<dbReference type="PANTHER" id="PTHR33565:SF28">
    <property type="entry name" value="BNAA01G29540D PROTEIN"/>
    <property type="match status" value="1"/>
</dbReference>
<comment type="caution">
    <text evidence="3">The sequence shown here is derived from an EMBL/GenBank/DDBJ whole genome shotgun (WGS) entry which is preliminary data.</text>
</comment>
<dbReference type="PANTHER" id="PTHR33565">
    <property type="entry name" value="DORMANCY-ASSOCIATED PROTEIN 1"/>
    <property type="match status" value="1"/>
</dbReference>
<comment type="similarity">
    <text evidence="1">Belongs to the DRM1/ARP family.</text>
</comment>
<dbReference type="Proteomes" id="UP000824890">
    <property type="component" value="Unassembled WGS sequence"/>
</dbReference>
<evidence type="ECO:0000256" key="1">
    <source>
        <dbReference type="ARBA" id="ARBA00010502"/>
    </source>
</evidence>
<feature type="compositionally biased region" description="Polar residues" evidence="2">
    <location>
        <begin position="27"/>
        <end position="38"/>
    </location>
</feature>
<dbReference type="InterPro" id="IPR008406">
    <property type="entry name" value="DRM/ARP"/>
</dbReference>
<evidence type="ECO:0000313" key="4">
    <source>
        <dbReference type="Proteomes" id="UP000824890"/>
    </source>
</evidence>
<gene>
    <name evidence="3" type="ORF">HID58_003360</name>
</gene>
<sequence length="129" mass="13997">MGLLHKLWDETVAGPAPENGLKKLRNRNSATKNSNQKLMVNPGRVPDSPVGSSTPGSPLTPGTPSETETHATSLNACDWIVLNALDPGTPSETETHATSLNACDWFDLHLFSFSYDPLSFFCYSYSLNV</sequence>
<organism evidence="3 4">
    <name type="scientific">Brassica napus</name>
    <name type="common">Rape</name>
    <dbReference type="NCBI Taxonomy" id="3708"/>
    <lineage>
        <taxon>Eukaryota</taxon>
        <taxon>Viridiplantae</taxon>
        <taxon>Streptophyta</taxon>
        <taxon>Embryophyta</taxon>
        <taxon>Tracheophyta</taxon>
        <taxon>Spermatophyta</taxon>
        <taxon>Magnoliopsida</taxon>
        <taxon>eudicotyledons</taxon>
        <taxon>Gunneridae</taxon>
        <taxon>Pentapetalae</taxon>
        <taxon>rosids</taxon>
        <taxon>malvids</taxon>
        <taxon>Brassicales</taxon>
        <taxon>Brassicaceae</taxon>
        <taxon>Brassiceae</taxon>
        <taxon>Brassica</taxon>
    </lineage>
</organism>
<keyword evidence="4" id="KW-1185">Reference proteome</keyword>
<feature type="compositionally biased region" description="Low complexity" evidence="2">
    <location>
        <begin position="48"/>
        <end position="66"/>
    </location>
</feature>
<accession>A0ABQ8EPW5</accession>
<reference evidence="3 4" key="1">
    <citation type="submission" date="2021-05" db="EMBL/GenBank/DDBJ databases">
        <title>Genome Assembly of Synthetic Allotetraploid Brassica napus Reveals Homoeologous Exchanges between Subgenomes.</title>
        <authorList>
            <person name="Davis J.T."/>
        </authorList>
    </citation>
    <scope>NUCLEOTIDE SEQUENCE [LARGE SCALE GENOMIC DNA]</scope>
    <source>
        <strain evidence="4">cv. Da-Ae</strain>
        <tissue evidence="3">Seedling</tissue>
    </source>
</reference>
<dbReference type="Pfam" id="PF05564">
    <property type="entry name" value="Auxin_repressed"/>
    <property type="match status" value="1"/>
</dbReference>
<name>A0ABQ8EPW5_BRANA</name>
<evidence type="ECO:0000313" key="3">
    <source>
        <dbReference type="EMBL" id="KAH0943723.1"/>
    </source>
</evidence>